<dbReference type="AlphaFoldDB" id="A0A4S4DAK4"/>
<dbReference type="InterPro" id="IPR003526">
    <property type="entry name" value="MECDP_synthase"/>
</dbReference>
<dbReference type="EMBL" id="SDRB02012048">
    <property type="protein sequence ID" value="THF99083.1"/>
    <property type="molecule type" value="Genomic_DNA"/>
</dbReference>
<gene>
    <name evidence="2" type="ORF">TEA_007040</name>
</gene>
<dbReference type="PANTHER" id="PTHR43181:SF1">
    <property type="entry name" value="2-C-METHYL-D-ERYTHRITOL 2,4-CYCLODIPHOSPHATE SYNTHASE, CHLOROPLASTIC"/>
    <property type="match status" value="1"/>
</dbReference>
<keyword evidence="3" id="KW-1185">Reference proteome</keyword>
<dbReference type="CDD" id="cd00554">
    <property type="entry name" value="MECDP_synthase"/>
    <property type="match status" value="1"/>
</dbReference>
<protein>
    <recommendedName>
        <fullName evidence="1">2-C-methyl-D-erythritol 2,4-cyclodiphosphate synthase domain-containing protein</fullName>
    </recommendedName>
</protein>
<evidence type="ECO:0000259" key="1">
    <source>
        <dbReference type="Pfam" id="PF02542"/>
    </source>
</evidence>
<proteinExistence type="predicted"/>
<dbReference type="Pfam" id="PF02542">
    <property type="entry name" value="YgbB"/>
    <property type="match status" value="1"/>
</dbReference>
<dbReference type="GO" id="GO:0016114">
    <property type="term" value="P:terpenoid biosynthetic process"/>
    <property type="evidence" value="ECO:0007669"/>
    <property type="project" value="InterPro"/>
</dbReference>
<comment type="caution">
    <text evidence="2">The sequence shown here is derived from an EMBL/GenBank/DDBJ whole genome shotgun (WGS) entry which is preliminary data.</text>
</comment>
<dbReference type="Gene3D" id="3.30.1330.50">
    <property type="entry name" value="2-C-methyl-D-erythritol 2,4-cyclodiphosphate synthase"/>
    <property type="match status" value="1"/>
</dbReference>
<dbReference type="STRING" id="542762.A0A4S4DAK4"/>
<sequence length="171" mass="18597">MEPNQTCTASRAIAFGRAVSLARTRRHLCAIPGCDSGKHSVGSATRNEFESGQRPACLTARLPNIGQIFPDSNPKWKGAASSVFIKEAYGSNQVRLMDKAGYELGNLDATLIFQTPKLSPHEETIRANLSKLLGADLFVVNLKAKSLGKNRSIAAHTVVLLMRKYEGPFQI</sequence>
<accession>A0A4S4DAK4</accession>
<dbReference type="InterPro" id="IPR036571">
    <property type="entry name" value="MECDP_synthase_sf"/>
</dbReference>
<feature type="domain" description="2-C-methyl-D-erythritol 2,4-cyclodiphosphate synthase" evidence="1">
    <location>
        <begin position="60"/>
        <end position="161"/>
    </location>
</feature>
<evidence type="ECO:0000313" key="2">
    <source>
        <dbReference type="EMBL" id="THF99083.1"/>
    </source>
</evidence>
<dbReference type="SUPFAM" id="SSF69765">
    <property type="entry name" value="IpsF-like"/>
    <property type="match status" value="1"/>
</dbReference>
<dbReference type="Proteomes" id="UP000306102">
    <property type="component" value="Unassembled WGS sequence"/>
</dbReference>
<reference evidence="2 3" key="1">
    <citation type="journal article" date="2018" name="Proc. Natl. Acad. Sci. U.S.A.">
        <title>Draft genome sequence of Camellia sinensis var. sinensis provides insights into the evolution of the tea genome and tea quality.</title>
        <authorList>
            <person name="Wei C."/>
            <person name="Yang H."/>
            <person name="Wang S."/>
            <person name="Zhao J."/>
            <person name="Liu C."/>
            <person name="Gao L."/>
            <person name="Xia E."/>
            <person name="Lu Y."/>
            <person name="Tai Y."/>
            <person name="She G."/>
            <person name="Sun J."/>
            <person name="Cao H."/>
            <person name="Tong W."/>
            <person name="Gao Q."/>
            <person name="Li Y."/>
            <person name="Deng W."/>
            <person name="Jiang X."/>
            <person name="Wang W."/>
            <person name="Chen Q."/>
            <person name="Zhang S."/>
            <person name="Li H."/>
            <person name="Wu J."/>
            <person name="Wang P."/>
            <person name="Li P."/>
            <person name="Shi C."/>
            <person name="Zheng F."/>
            <person name="Jian J."/>
            <person name="Huang B."/>
            <person name="Shan D."/>
            <person name="Shi M."/>
            <person name="Fang C."/>
            <person name="Yue Y."/>
            <person name="Li F."/>
            <person name="Li D."/>
            <person name="Wei S."/>
            <person name="Han B."/>
            <person name="Jiang C."/>
            <person name="Yin Y."/>
            <person name="Xia T."/>
            <person name="Zhang Z."/>
            <person name="Bennetzen J.L."/>
            <person name="Zhao S."/>
            <person name="Wan X."/>
        </authorList>
    </citation>
    <scope>NUCLEOTIDE SEQUENCE [LARGE SCALE GENOMIC DNA]</scope>
    <source>
        <strain evidence="3">cv. Shuchazao</strain>
        <tissue evidence="2">Leaf</tissue>
    </source>
</reference>
<organism evidence="2 3">
    <name type="scientific">Camellia sinensis var. sinensis</name>
    <name type="common">China tea</name>
    <dbReference type="NCBI Taxonomy" id="542762"/>
    <lineage>
        <taxon>Eukaryota</taxon>
        <taxon>Viridiplantae</taxon>
        <taxon>Streptophyta</taxon>
        <taxon>Embryophyta</taxon>
        <taxon>Tracheophyta</taxon>
        <taxon>Spermatophyta</taxon>
        <taxon>Magnoliopsida</taxon>
        <taxon>eudicotyledons</taxon>
        <taxon>Gunneridae</taxon>
        <taxon>Pentapetalae</taxon>
        <taxon>asterids</taxon>
        <taxon>Ericales</taxon>
        <taxon>Theaceae</taxon>
        <taxon>Camellia</taxon>
    </lineage>
</organism>
<evidence type="ECO:0000313" key="3">
    <source>
        <dbReference type="Proteomes" id="UP000306102"/>
    </source>
</evidence>
<dbReference type="GO" id="GO:0008685">
    <property type="term" value="F:2-C-methyl-D-erythritol 2,4-cyclodiphosphate synthase activity"/>
    <property type="evidence" value="ECO:0007669"/>
    <property type="project" value="InterPro"/>
</dbReference>
<dbReference type="PANTHER" id="PTHR43181">
    <property type="entry name" value="2-C-METHYL-D-ERYTHRITOL 2,4-CYCLODIPHOSPHATE SYNTHASE, CHLOROPLASTIC"/>
    <property type="match status" value="1"/>
</dbReference>
<name>A0A4S4DAK4_CAMSN</name>